<dbReference type="RefSeq" id="WP_110531634.1">
    <property type="nucleotide sequence ID" value="NZ_NOXG01000020.1"/>
</dbReference>
<comment type="subunit">
    <text evidence="2">DNA polymerase III contains a core (composed of alpha, epsilon and theta chains) that associates with a tau subunit. This core dimerizes to form the POLIII' complex. PolIII' associates with the gamma complex (composed of gamma, delta, delta', psi and chi chains) and with the beta chain to form the complete DNA polymerase III complex.</text>
</comment>
<proteinExistence type="predicted"/>
<dbReference type="GO" id="GO:0045004">
    <property type="term" value="P:DNA replication proofreading"/>
    <property type="evidence" value="ECO:0007669"/>
    <property type="project" value="TreeGrafter"/>
</dbReference>
<dbReference type="NCBIfam" id="NF006615">
    <property type="entry name" value="PRK09182.1"/>
    <property type="match status" value="1"/>
</dbReference>
<dbReference type="CDD" id="cd06127">
    <property type="entry name" value="DEDDh"/>
    <property type="match status" value="1"/>
</dbReference>
<comment type="function">
    <text evidence="1">DNA polymerase III is a complex, multichain enzyme responsible for most of the replicative synthesis in bacteria. The epsilon subunit contain the editing function and is a proofreading 3'-5' exonuclease.</text>
</comment>
<comment type="caution">
    <text evidence="4">The sequence shown here is derived from an EMBL/GenBank/DDBJ whole genome shotgun (WGS) entry which is preliminary data.</text>
</comment>
<dbReference type="GO" id="GO:0008408">
    <property type="term" value="F:3'-5' exonuclease activity"/>
    <property type="evidence" value="ECO:0007669"/>
    <property type="project" value="TreeGrafter"/>
</dbReference>
<evidence type="ECO:0000256" key="1">
    <source>
        <dbReference type="ARBA" id="ARBA00025483"/>
    </source>
</evidence>
<organism evidence="4 5">
    <name type="scientific">Novacetimonas pomaceti</name>
    <dbReference type="NCBI Taxonomy" id="2021998"/>
    <lineage>
        <taxon>Bacteria</taxon>
        <taxon>Pseudomonadati</taxon>
        <taxon>Pseudomonadota</taxon>
        <taxon>Alphaproteobacteria</taxon>
        <taxon>Acetobacterales</taxon>
        <taxon>Acetobacteraceae</taxon>
        <taxon>Novacetimonas</taxon>
    </lineage>
</organism>
<dbReference type="GO" id="GO:0003676">
    <property type="term" value="F:nucleic acid binding"/>
    <property type="evidence" value="ECO:0007669"/>
    <property type="project" value="InterPro"/>
</dbReference>
<dbReference type="GO" id="GO:0005829">
    <property type="term" value="C:cytosol"/>
    <property type="evidence" value="ECO:0007669"/>
    <property type="project" value="TreeGrafter"/>
</dbReference>
<dbReference type="PANTHER" id="PTHR30231:SF37">
    <property type="entry name" value="EXODEOXYRIBONUCLEASE 10"/>
    <property type="match status" value="1"/>
</dbReference>
<reference evidence="4 5" key="1">
    <citation type="submission" date="2017-07" db="EMBL/GenBank/DDBJ databases">
        <title>A draft genome sequence of Komagataeibacter sp. T5K1.</title>
        <authorList>
            <person name="Skraban J."/>
            <person name="Cleenwerck I."/>
            <person name="Vandamme P."/>
            <person name="Trcek J."/>
        </authorList>
    </citation>
    <scope>NUCLEOTIDE SEQUENCE [LARGE SCALE GENOMIC DNA]</scope>
    <source>
        <strain evidence="4 5">T5K1</strain>
    </source>
</reference>
<dbReference type="Pfam" id="PF00929">
    <property type="entry name" value="RNase_T"/>
    <property type="match status" value="1"/>
</dbReference>
<dbReference type="AlphaFoldDB" id="A0A318Q7N6"/>
<evidence type="ECO:0000313" key="5">
    <source>
        <dbReference type="Proteomes" id="UP000247609"/>
    </source>
</evidence>
<protein>
    <submittedName>
        <fullName evidence="4">DNA polymerase III subunit epsilon</fullName>
    </submittedName>
</protein>
<dbReference type="FunFam" id="3.30.420.10:FF:000045">
    <property type="entry name" value="3'-5' exonuclease DinG"/>
    <property type="match status" value="1"/>
</dbReference>
<dbReference type="Proteomes" id="UP000247609">
    <property type="component" value="Unassembled WGS sequence"/>
</dbReference>
<dbReference type="InterPro" id="IPR013520">
    <property type="entry name" value="Ribonucl_H"/>
</dbReference>
<dbReference type="PANTHER" id="PTHR30231">
    <property type="entry name" value="DNA POLYMERASE III SUBUNIT EPSILON"/>
    <property type="match status" value="1"/>
</dbReference>
<gene>
    <name evidence="4" type="ORF">CFR71_12440</name>
</gene>
<evidence type="ECO:0000313" key="4">
    <source>
        <dbReference type="EMBL" id="PYD74855.1"/>
    </source>
</evidence>
<dbReference type="SUPFAM" id="SSF53098">
    <property type="entry name" value="Ribonuclease H-like"/>
    <property type="match status" value="1"/>
</dbReference>
<dbReference type="EMBL" id="NOXG01000020">
    <property type="protein sequence ID" value="PYD74855.1"/>
    <property type="molecule type" value="Genomic_DNA"/>
</dbReference>
<feature type="domain" description="Exonuclease" evidence="3">
    <location>
        <begin position="40"/>
        <end position="204"/>
    </location>
</feature>
<dbReference type="InterPro" id="IPR012337">
    <property type="entry name" value="RNaseH-like_sf"/>
</dbReference>
<name>A0A318Q7N6_9PROT</name>
<dbReference type="InterPro" id="IPR036397">
    <property type="entry name" value="RNaseH_sf"/>
</dbReference>
<sequence length="298" mass="33180">MDSASAAEMIARLEANGDYRVLRRLRPPKTLREAPLGTRRAILADVETTGLDCEKDEIIELAMVPFFYTHFGEIVGIGAPFEGLRQPAKPISSEVTKLTGIDNAMVEGKAINPDEVAAFAGTSLVVAHNAAFDRRFLERFCHAFAGNPWACSMSEVKWFDEGFESSKLALLAMSSGFYYDKHKAVHDCYATLELLSRTLPVSGGQTFPALLASARRKTIRCWAEGSPFDSKDVLKQRGYRWSGGEDGTPRSWWIDVPDADFLTEKAFLCAEIYKRDATFPTAEITAFNRYSERVRPVT</sequence>
<evidence type="ECO:0000256" key="2">
    <source>
        <dbReference type="ARBA" id="ARBA00026073"/>
    </source>
</evidence>
<evidence type="ECO:0000259" key="3">
    <source>
        <dbReference type="SMART" id="SM00479"/>
    </source>
</evidence>
<dbReference type="SMART" id="SM00479">
    <property type="entry name" value="EXOIII"/>
    <property type="match status" value="1"/>
</dbReference>
<dbReference type="Gene3D" id="3.30.420.10">
    <property type="entry name" value="Ribonuclease H-like superfamily/Ribonuclease H"/>
    <property type="match status" value="1"/>
</dbReference>
<accession>A0A318Q7N6</accession>